<name>A0ABP0ALP0_9PEZI</name>
<feature type="compositionally biased region" description="Polar residues" evidence="1">
    <location>
        <begin position="94"/>
        <end position="105"/>
    </location>
</feature>
<feature type="region of interest" description="Disordered" evidence="1">
    <location>
        <begin position="1"/>
        <end position="153"/>
    </location>
</feature>
<evidence type="ECO:0000313" key="3">
    <source>
        <dbReference type="Proteomes" id="UP001642405"/>
    </source>
</evidence>
<dbReference type="Proteomes" id="UP001642405">
    <property type="component" value="Unassembled WGS sequence"/>
</dbReference>
<keyword evidence="3" id="KW-1185">Reference proteome</keyword>
<proteinExistence type="predicted"/>
<organism evidence="2 3">
    <name type="scientific">Sporothrix curviconia</name>
    <dbReference type="NCBI Taxonomy" id="1260050"/>
    <lineage>
        <taxon>Eukaryota</taxon>
        <taxon>Fungi</taxon>
        <taxon>Dikarya</taxon>
        <taxon>Ascomycota</taxon>
        <taxon>Pezizomycotina</taxon>
        <taxon>Sordariomycetes</taxon>
        <taxon>Sordariomycetidae</taxon>
        <taxon>Ophiostomatales</taxon>
        <taxon>Ophiostomataceae</taxon>
        <taxon>Sporothrix</taxon>
    </lineage>
</organism>
<feature type="compositionally biased region" description="Low complexity" evidence="1">
    <location>
        <begin position="16"/>
        <end position="31"/>
    </location>
</feature>
<evidence type="ECO:0000256" key="1">
    <source>
        <dbReference type="SAM" id="MobiDB-lite"/>
    </source>
</evidence>
<reference evidence="2 3" key="1">
    <citation type="submission" date="2024-01" db="EMBL/GenBank/DDBJ databases">
        <authorList>
            <person name="Allen C."/>
            <person name="Tagirdzhanova G."/>
        </authorList>
    </citation>
    <scope>NUCLEOTIDE SEQUENCE [LARGE SCALE GENOMIC DNA]</scope>
</reference>
<feature type="compositionally biased region" description="Low complexity" evidence="1">
    <location>
        <begin position="139"/>
        <end position="153"/>
    </location>
</feature>
<evidence type="ECO:0000313" key="2">
    <source>
        <dbReference type="EMBL" id="CAK7208556.1"/>
    </source>
</evidence>
<comment type="caution">
    <text evidence="2">The sequence shown here is derived from an EMBL/GenBank/DDBJ whole genome shotgun (WGS) entry which is preliminary data.</text>
</comment>
<accession>A0ABP0ALP0</accession>
<feature type="compositionally biased region" description="Low complexity" evidence="1">
    <location>
        <begin position="51"/>
        <end position="60"/>
    </location>
</feature>
<sequence>MSHAHHHSYSTLQDRSSSQYNQYASSSQLAQAERRDSLSNQPQQPAAFGPSVTSSSSTGSLDKFDNVQLPPLQGVAQTMPSPPQFTVPPLASALDSSGPSSQLRVSESAAAPSHSRHQSLSSSVAYMLGPSVEPGGTHPYTSPSSHATATSPP</sequence>
<gene>
    <name evidence="2" type="ORF">SCUCBS95973_000142</name>
</gene>
<protein>
    <submittedName>
        <fullName evidence="2">Uncharacterized protein</fullName>
    </submittedName>
</protein>
<dbReference type="EMBL" id="CAWUHB010000001">
    <property type="protein sequence ID" value="CAK7208556.1"/>
    <property type="molecule type" value="Genomic_DNA"/>
</dbReference>